<protein>
    <submittedName>
        <fullName evidence="2">Uncharacterized protein</fullName>
    </submittedName>
</protein>
<gene>
    <name evidence="2" type="ORF">TI39_contig354g00059</name>
</gene>
<name>A0A0F4GQW3_9PEZI</name>
<evidence type="ECO:0000313" key="3">
    <source>
        <dbReference type="Proteomes" id="UP000033647"/>
    </source>
</evidence>
<organism evidence="2 3">
    <name type="scientific">Zymoseptoria brevis</name>
    <dbReference type="NCBI Taxonomy" id="1047168"/>
    <lineage>
        <taxon>Eukaryota</taxon>
        <taxon>Fungi</taxon>
        <taxon>Dikarya</taxon>
        <taxon>Ascomycota</taxon>
        <taxon>Pezizomycotina</taxon>
        <taxon>Dothideomycetes</taxon>
        <taxon>Dothideomycetidae</taxon>
        <taxon>Mycosphaerellales</taxon>
        <taxon>Mycosphaerellaceae</taxon>
        <taxon>Zymoseptoria</taxon>
    </lineage>
</organism>
<dbReference type="OrthoDB" id="5420368at2759"/>
<proteinExistence type="predicted"/>
<keyword evidence="3" id="KW-1185">Reference proteome</keyword>
<dbReference type="EMBL" id="LAFY01000346">
    <property type="protein sequence ID" value="KJX99613.1"/>
    <property type="molecule type" value="Genomic_DNA"/>
</dbReference>
<feature type="region of interest" description="Disordered" evidence="1">
    <location>
        <begin position="127"/>
        <end position="237"/>
    </location>
</feature>
<dbReference type="Proteomes" id="UP000033647">
    <property type="component" value="Unassembled WGS sequence"/>
</dbReference>
<evidence type="ECO:0000256" key="1">
    <source>
        <dbReference type="SAM" id="MobiDB-lite"/>
    </source>
</evidence>
<dbReference type="STRING" id="1047168.A0A0F4GQW3"/>
<reference evidence="2 3" key="1">
    <citation type="submission" date="2015-03" db="EMBL/GenBank/DDBJ databases">
        <title>RNA-seq based gene annotation and comparative genomics of four Zymoseptoria species reveal species-specific pathogenicity related genes and transposable element activity.</title>
        <authorList>
            <person name="Grandaubert J."/>
            <person name="Bhattacharyya A."/>
            <person name="Stukenbrock E.H."/>
        </authorList>
    </citation>
    <scope>NUCLEOTIDE SEQUENCE [LARGE SCALE GENOMIC DNA]</scope>
    <source>
        <strain evidence="2 3">Zb18110</strain>
    </source>
</reference>
<feature type="compositionally biased region" description="Polar residues" evidence="1">
    <location>
        <begin position="128"/>
        <end position="147"/>
    </location>
</feature>
<comment type="caution">
    <text evidence="2">The sequence shown here is derived from an EMBL/GenBank/DDBJ whole genome shotgun (WGS) entry which is preliminary data.</text>
</comment>
<evidence type="ECO:0000313" key="2">
    <source>
        <dbReference type="EMBL" id="KJX99613.1"/>
    </source>
</evidence>
<dbReference type="AlphaFoldDB" id="A0A0F4GQW3"/>
<accession>A0A0F4GQW3</accession>
<sequence>MATKWNAARDQNLLLLIIKDAKINYPTLSEKWAAKYPEETFKPSARAISQHIDKLKKTSTASSDTIAKQAGSATTWTAARDQDLLLLLVQDLKIDYASVSLKWAAKYPNETKPSARAISQHVDKLKKTSGNVNTNSKTVNATSSVATPATPRGQGTPAKPRGKRSRAEMKNEESSEDEATEDQASPAKKRETPRRSVTRKSYKEEEFSEDEDANASGEEASGGDQDDFLTSGRATSRTVDFGADKADSVISRTIDFGADKADSAISNMSSPSMIAEEHTPASLADDQFGQDMFHPIDSIARSQQSASRPFGRFDFFGNPVPEDNVDDWILLKK</sequence>